<accession>A0A2X3Y371</accession>
<evidence type="ECO:0000313" key="3">
    <source>
        <dbReference type="Proteomes" id="UP000248534"/>
    </source>
</evidence>
<evidence type="ECO:0000256" key="1">
    <source>
        <dbReference type="SAM" id="Phobius"/>
    </source>
</evidence>
<feature type="transmembrane region" description="Helical" evidence="1">
    <location>
        <begin position="82"/>
        <end position="100"/>
    </location>
</feature>
<keyword evidence="1" id="KW-1133">Transmembrane helix</keyword>
<keyword evidence="1" id="KW-0812">Transmembrane</keyword>
<feature type="transmembrane region" description="Helical" evidence="1">
    <location>
        <begin position="36"/>
        <end position="61"/>
    </location>
</feature>
<name>A0A2X3Y371_STRSA</name>
<sequence length="160" mass="18398">MKNKKFRVIPFLPLVLYLLVFQYGYSGIEPEPGVAYGYLYLFLFLVPVVIAYFVVAVMNFATLMGEVTYLLKGQLLGHLYRLYFSIFFFSILFCGLNYYQLIAPYGPQMKISAGEAYNPLAAYAIPILLFLLGLLGNLFFWELGKNEVQEEKEQQYSDSN</sequence>
<organism evidence="2 3">
    <name type="scientific">Streptococcus sanguinis</name>
    <dbReference type="NCBI Taxonomy" id="1305"/>
    <lineage>
        <taxon>Bacteria</taxon>
        <taxon>Bacillati</taxon>
        <taxon>Bacillota</taxon>
        <taxon>Bacilli</taxon>
        <taxon>Lactobacillales</taxon>
        <taxon>Streptococcaceae</taxon>
        <taxon>Streptococcus</taxon>
    </lineage>
</organism>
<keyword evidence="1" id="KW-0472">Membrane</keyword>
<gene>
    <name evidence="2" type="ORF">NCTC11086_01392</name>
</gene>
<protein>
    <submittedName>
        <fullName evidence="2">Uncharacterized protein</fullName>
    </submittedName>
</protein>
<dbReference type="AlphaFoldDB" id="A0A2X3Y371"/>
<feature type="transmembrane region" description="Helical" evidence="1">
    <location>
        <begin position="120"/>
        <end position="140"/>
    </location>
</feature>
<evidence type="ECO:0000313" key="2">
    <source>
        <dbReference type="EMBL" id="SQF71450.1"/>
    </source>
</evidence>
<dbReference type="EMBL" id="LS483364">
    <property type="protein sequence ID" value="SQF71450.1"/>
    <property type="molecule type" value="Genomic_DNA"/>
</dbReference>
<dbReference type="Proteomes" id="UP000248534">
    <property type="component" value="Chromosome 1"/>
</dbReference>
<proteinExistence type="predicted"/>
<reference evidence="2 3" key="1">
    <citation type="submission" date="2018-06" db="EMBL/GenBank/DDBJ databases">
        <authorList>
            <consortium name="Pathogen Informatics"/>
            <person name="Doyle S."/>
        </authorList>
    </citation>
    <scope>NUCLEOTIDE SEQUENCE [LARGE SCALE GENOMIC DNA]</scope>
    <source>
        <strain evidence="2 3">NCTC11086</strain>
    </source>
</reference>